<accession>A0AA41UN71</accession>
<dbReference type="EMBL" id="JALJRB010000001">
    <property type="protein sequence ID" value="MCJ8499243.1"/>
    <property type="molecule type" value="Genomic_DNA"/>
</dbReference>
<dbReference type="Pfam" id="PF01029">
    <property type="entry name" value="NusB"/>
    <property type="match status" value="1"/>
</dbReference>
<reference evidence="8" key="1">
    <citation type="submission" date="2022-04" db="EMBL/GenBank/DDBJ databases">
        <title>Desulfatitalea alkaliphila sp. nov., a novel anaerobic sulfate-reducing bacterium isolated from terrestrial mud volcano, Taman Peninsula, Russia.</title>
        <authorList>
            <person name="Khomyakova M.A."/>
            <person name="Merkel A.Y."/>
            <person name="Slobodkin A.I."/>
        </authorList>
    </citation>
    <scope>NUCLEOTIDE SEQUENCE</scope>
    <source>
        <strain evidence="8">M08but</strain>
    </source>
</reference>
<organism evidence="8 9">
    <name type="scientific">Desulfatitalea alkaliphila</name>
    <dbReference type="NCBI Taxonomy" id="2929485"/>
    <lineage>
        <taxon>Bacteria</taxon>
        <taxon>Pseudomonadati</taxon>
        <taxon>Thermodesulfobacteriota</taxon>
        <taxon>Desulfobacteria</taxon>
        <taxon>Desulfobacterales</taxon>
        <taxon>Desulfosarcinaceae</taxon>
        <taxon>Desulfatitalea</taxon>
    </lineage>
</organism>
<comment type="caution">
    <text evidence="8">The sequence shown here is derived from an EMBL/GenBank/DDBJ whole genome shotgun (WGS) entry which is preliminary data.</text>
</comment>
<evidence type="ECO:0000256" key="5">
    <source>
        <dbReference type="ARBA" id="ARBA00023163"/>
    </source>
</evidence>
<evidence type="ECO:0000256" key="1">
    <source>
        <dbReference type="ARBA" id="ARBA00005952"/>
    </source>
</evidence>
<dbReference type="GO" id="GO:0005829">
    <property type="term" value="C:cytosol"/>
    <property type="evidence" value="ECO:0007669"/>
    <property type="project" value="TreeGrafter"/>
</dbReference>
<comment type="function">
    <text evidence="6">Involved in transcription antitermination. Required for transcription of ribosomal RNA (rRNA) genes. Binds specifically to the boxA antiterminator sequence of the ribosomal RNA (rrn) operons.</text>
</comment>
<dbReference type="PANTHER" id="PTHR11078">
    <property type="entry name" value="N UTILIZATION SUBSTANCE PROTEIN B-RELATED"/>
    <property type="match status" value="1"/>
</dbReference>
<gene>
    <name evidence="6 8" type="primary">nusB</name>
    <name evidence="8" type="ORF">MRX98_01540</name>
</gene>
<dbReference type="HAMAP" id="MF_00073">
    <property type="entry name" value="NusB"/>
    <property type="match status" value="1"/>
</dbReference>
<keyword evidence="2 6" id="KW-0889">Transcription antitermination</keyword>
<keyword evidence="4 6" id="KW-0805">Transcription regulation</keyword>
<dbReference type="InterPro" id="IPR035926">
    <property type="entry name" value="NusB-like_sf"/>
</dbReference>
<name>A0AA41UN71_9BACT</name>
<dbReference type="InterPro" id="IPR006027">
    <property type="entry name" value="NusB_RsmB_TIM44"/>
</dbReference>
<dbReference type="RefSeq" id="WP_246902407.1">
    <property type="nucleotide sequence ID" value="NZ_JALJRB010000001.1"/>
</dbReference>
<evidence type="ECO:0000256" key="3">
    <source>
        <dbReference type="ARBA" id="ARBA00022884"/>
    </source>
</evidence>
<keyword evidence="5 6" id="KW-0804">Transcription</keyword>
<dbReference type="PANTHER" id="PTHR11078:SF3">
    <property type="entry name" value="ANTITERMINATION NUSB DOMAIN-CONTAINING PROTEIN"/>
    <property type="match status" value="1"/>
</dbReference>
<dbReference type="NCBIfam" id="TIGR01951">
    <property type="entry name" value="nusB"/>
    <property type="match status" value="1"/>
</dbReference>
<dbReference type="SUPFAM" id="SSF48013">
    <property type="entry name" value="NusB-like"/>
    <property type="match status" value="1"/>
</dbReference>
<evidence type="ECO:0000256" key="4">
    <source>
        <dbReference type="ARBA" id="ARBA00023015"/>
    </source>
</evidence>
<dbReference type="GO" id="GO:0031564">
    <property type="term" value="P:transcription antitermination"/>
    <property type="evidence" value="ECO:0007669"/>
    <property type="project" value="UniProtKB-KW"/>
</dbReference>
<sequence length="158" mass="17668">MGTRRHARETAMQALFCMDMSCAFTREMLDAYCRCFAPDEPQPPFFQHLVNGIIDHHDHIDGIIEQHSNNWKIRRMACVDRNILRLAVFELLYCADIPAKVAINEAIDIGKKFGSPESGAFINGILDSIRLAIDQGRLLRRSAVTEARATAPKAVNGG</sequence>
<protein>
    <recommendedName>
        <fullName evidence="6">Transcription antitermination protein NusB</fullName>
    </recommendedName>
    <alternativeName>
        <fullName evidence="6">Antitermination factor NusB</fullName>
    </alternativeName>
</protein>
<evidence type="ECO:0000313" key="9">
    <source>
        <dbReference type="Proteomes" id="UP001165427"/>
    </source>
</evidence>
<evidence type="ECO:0000259" key="7">
    <source>
        <dbReference type="Pfam" id="PF01029"/>
    </source>
</evidence>
<dbReference type="AlphaFoldDB" id="A0AA41UN71"/>
<comment type="similarity">
    <text evidence="1 6">Belongs to the NusB family.</text>
</comment>
<dbReference type="GO" id="GO:0006353">
    <property type="term" value="P:DNA-templated transcription termination"/>
    <property type="evidence" value="ECO:0007669"/>
    <property type="project" value="UniProtKB-UniRule"/>
</dbReference>
<dbReference type="CDD" id="cd00619">
    <property type="entry name" value="Terminator_NusB"/>
    <property type="match status" value="1"/>
</dbReference>
<evidence type="ECO:0000256" key="6">
    <source>
        <dbReference type="HAMAP-Rule" id="MF_00073"/>
    </source>
</evidence>
<evidence type="ECO:0000256" key="2">
    <source>
        <dbReference type="ARBA" id="ARBA00022814"/>
    </source>
</evidence>
<dbReference type="InterPro" id="IPR011605">
    <property type="entry name" value="NusB_fam"/>
</dbReference>
<dbReference type="Proteomes" id="UP001165427">
    <property type="component" value="Unassembled WGS sequence"/>
</dbReference>
<feature type="domain" description="NusB/RsmB/TIM44" evidence="7">
    <location>
        <begin position="6"/>
        <end position="129"/>
    </location>
</feature>
<keyword evidence="9" id="KW-1185">Reference proteome</keyword>
<keyword evidence="3 6" id="KW-0694">RNA-binding</keyword>
<dbReference type="GO" id="GO:0003723">
    <property type="term" value="F:RNA binding"/>
    <property type="evidence" value="ECO:0007669"/>
    <property type="project" value="UniProtKB-UniRule"/>
</dbReference>
<evidence type="ECO:0000313" key="8">
    <source>
        <dbReference type="EMBL" id="MCJ8499243.1"/>
    </source>
</evidence>
<proteinExistence type="inferred from homology"/>
<dbReference type="Gene3D" id="1.10.940.10">
    <property type="entry name" value="NusB-like"/>
    <property type="match status" value="1"/>
</dbReference>